<keyword evidence="4" id="KW-0238">DNA-binding</keyword>
<evidence type="ECO:0000256" key="1">
    <source>
        <dbReference type="ARBA" id="ARBA00004123"/>
    </source>
</evidence>
<dbReference type="EMBL" id="GL996524">
    <property type="protein sequence ID" value="EGV63313.1"/>
    <property type="molecule type" value="Genomic_DNA"/>
</dbReference>
<dbReference type="InterPro" id="IPR050987">
    <property type="entry name" value="AtrR-like"/>
</dbReference>
<organism evidence="10">
    <name type="scientific">Candida tenuis (strain ATCC 10573 / BCRC 21748 / CBS 615 / JCM 9827 / NBRC 10315 / NRRL Y-1498 / VKM Y-70)</name>
    <name type="common">Yeast</name>
    <name type="synonym">Yamadazyma tenuis</name>
    <dbReference type="NCBI Taxonomy" id="590646"/>
    <lineage>
        <taxon>Eukaryota</taxon>
        <taxon>Fungi</taxon>
        <taxon>Dikarya</taxon>
        <taxon>Ascomycota</taxon>
        <taxon>Saccharomycotina</taxon>
        <taxon>Pichiomycetes</taxon>
        <taxon>Debaryomycetaceae</taxon>
        <taxon>Yamadazyma</taxon>
    </lineage>
</organism>
<dbReference type="CDD" id="cd00067">
    <property type="entry name" value="GAL4"/>
    <property type="match status" value="1"/>
</dbReference>
<evidence type="ECO:0000313" key="9">
    <source>
        <dbReference type="EMBL" id="EGV63313.1"/>
    </source>
</evidence>
<dbReference type="GO" id="GO:0006351">
    <property type="term" value="P:DNA-templated transcription"/>
    <property type="evidence" value="ECO:0007669"/>
    <property type="project" value="InterPro"/>
</dbReference>
<dbReference type="GO" id="GO:0000981">
    <property type="term" value="F:DNA-binding transcription factor activity, RNA polymerase II-specific"/>
    <property type="evidence" value="ECO:0007669"/>
    <property type="project" value="InterPro"/>
</dbReference>
<dbReference type="Proteomes" id="UP000000707">
    <property type="component" value="Unassembled WGS sequence"/>
</dbReference>
<dbReference type="PANTHER" id="PTHR46910:SF37">
    <property type="entry name" value="ZN(II)2CYS6 TRANSCRIPTION FACTOR (EUROFUNG)"/>
    <property type="match status" value="1"/>
</dbReference>
<feature type="region of interest" description="Disordered" evidence="7">
    <location>
        <begin position="104"/>
        <end position="168"/>
    </location>
</feature>
<keyword evidence="6" id="KW-0539">Nucleus</keyword>
<name>G3B5V3_CANTC</name>
<dbReference type="PROSITE" id="PS50048">
    <property type="entry name" value="ZN2_CY6_FUNGAL_2"/>
    <property type="match status" value="1"/>
</dbReference>
<dbReference type="InterPro" id="IPR007219">
    <property type="entry name" value="XnlR_reg_dom"/>
</dbReference>
<comment type="subcellular location">
    <subcellularLocation>
        <location evidence="1">Nucleus</location>
    </subcellularLocation>
</comment>
<dbReference type="Pfam" id="PF04082">
    <property type="entry name" value="Fungal_trans"/>
    <property type="match status" value="1"/>
</dbReference>
<keyword evidence="3" id="KW-0805">Transcription regulation</keyword>
<dbReference type="AlphaFoldDB" id="G3B5V3"/>
<sequence length="921" mass="104784">MSDNSPEYSSMKRTRVACETCRRKKIKCSGSNPCSNCQQSKETECVYIEKLRKKSHHDKSISKRSSTFKAVKTLEHKLSRLEGFMMDMSEKLDYMAGLGSGSKSNTLKGGLKDNDNSTDSSESGSSDYEEDEYTDEADLNDQEEDDQKRPDFADTEYGKNGHHQIKTVHETTDKYGIISKLSELSRKGKRNSNRKSYTIYNMRQTFFETHSFFSVCSPRSLQWISRSLAPSKKKVLDQFNKFPYFLYTRSNKFLAKWTDPVLITPENKTRLLERPLPEDRALAFSLLEHCKPQMVFEEYLISPESTRVLFDRYYKKEKMLASELLILCSLMYIFIGASLDEREGNIESDNRQISLCNTPTLDAYGEDDLIKLQSQFLVSSIHYYQKVSVMSEGVSTVQAILLFIIYLELTLVKSTANYILAAVAVRFAQEIGLHRCESFEGLPIEEVAFRRKLWWFCEYLDIEICYRHGKPPLINPADVSTLTRKDFISGSTVKNLPFNINTDNHLDPKLLKFLLEEKGLDVYFGHFMSLLNRLRFEAYSKLFSASSCDHSFTDIIYILTSMNKKMWELGSSMSPELRPRFYNDSEFGNSALFQNKTIEDGQLVMLLSFHLAFFTQLMTMNRLITRLKCDPHEIEIKNSEAIYLRDLASDSARTIVHITLRTVRNTISASNLSWLIFYSSAAVLDILQSCLNKPKSEDTVSDMELLIDGMINCSVKQLFRNPPKNGEMFNQIDSVMCLVTFIMLQMGIRIVESQSKRVFFDNNPYLIQISNHFMALFPELYQKKRADPILRAEIVNPATQSDRSSTASDLIGDSKSNFTATTAPSTDSTGNSMNSFGEVSPMGCPGLIPGPTGYLSVHDPKNPLINSVWDSKVSPNYGNSPSPSTYFSGKIPLGDPEFNEALDRVFGGGTPNFFYDNSIGL</sequence>
<dbReference type="CDD" id="cd12148">
    <property type="entry name" value="fungal_TF_MHR"/>
    <property type="match status" value="1"/>
</dbReference>
<dbReference type="SMART" id="SM00066">
    <property type="entry name" value="GAL4"/>
    <property type="match status" value="1"/>
</dbReference>
<dbReference type="STRING" id="590646.G3B5V3"/>
<dbReference type="SUPFAM" id="SSF57701">
    <property type="entry name" value="Zn2/Cys6 DNA-binding domain"/>
    <property type="match status" value="1"/>
</dbReference>
<keyword evidence="10" id="KW-1185">Reference proteome</keyword>
<evidence type="ECO:0000256" key="4">
    <source>
        <dbReference type="ARBA" id="ARBA00023125"/>
    </source>
</evidence>
<feature type="compositionally biased region" description="Low complexity" evidence="7">
    <location>
        <begin position="117"/>
        <end position="126"/>
    </location>
</feature>
<evidence type="ECO:0000259" key="8">
    <source>
        <dbReference type="PROSITE" id="PS50048"/>
    </source>
</evidence>
<gene>
    <name evidence="9" type="ORF">CANTEDRAFT_123411</name>
</gene>
<dbReference type="Gene3D" id="4.10.240.10">
    <property type="entry name" value="Zn(2)-C6 fungal-type DNA-binding domain"/>
    <property type="match status" value="1"/>
</dbReference>
<feature type="compositionally biased region" description="Acidic residues" evidence="7">
    <location>
        <begin position="127"/>
        <end position="145"/>
    </location>
</feature>
<accession>G3B5V3</accession>
<evidence type="ECO:0000256" key="7">
    <source>
        <dbReference type="SAM" id="MobiDB-lite"/>
    </source>
</evidence>
<proteinExistence type="predicted"/>
<keyword evidence="5" id="KW-0804">Transcription</keyword>
<dbReference type="GO" id="GO:0003677">
    <property type="term" value="F:DNA binding"/>
    <property type="evidence" value="ECO:0007669"/>
    <property type="project" value="UniProtKB-KW"/>
</dbReference>
<evidence type="ECO:0000256" key="2">
    <source>
        <dbReference type="ARBA" id="ARBA00022723"/>
    </source>
</evidence>
<dbReference type="GO" id="GO:0005634">
    <property type="term" value="C:nucleus"/>
    <property type="evidence" value="ECO:0007669"/>
    <property type="project" value="UniProtKB-SubCell"/>
</dbReference>
<dbReference type="HOGENOM" id="CLU_013659_0_0_1"/>
<evidence type="ECO:0000256" key="5">
    <source>
        <dbReference type="ARBA" id="ARBA00023163"/>
    </source>
</evidence>
<evidence type="ECO:0000256" key="6">
    <source>
        <dbReference type="ARBA" id="ARBA00023242"/>
    </source>
</evidence>
<protein>
    <recommendedName>
        <fullName evidence="8">Zn(2)-C6 fungal-type domain-containing protein</fullName>
    </recommendedName>
</protein>
<dbReference type="PROSITE" id="PS00463">
    <property type="entry name" value="ZN2_CY6_FUNGAL_1"/>
    <property type="match status" value="1"/>
</dbReference>
<dbReference type="SMART" id="SM00906">
    <property type="entry name" value="Fungal_trans"/>
    <property type="match status" value="1"/>
</dbReference>
<dbReference type="PANTHER" id="PTHR46910">
    <property type="entry name" value="TRANSCRIPTION FACTOR PDR1"/>
    <property type="match status" value="1"/>
</dbReference>
<keyword evidence="2" id="KW-0479">Metal-binding</keyword>
<reference evidence="9 10" key="1">
    <citation type="journal article" date="2011" name="Proc. Natl. Acad. Sci. U.S.A.">
        <title>Comparative genomics of xylose-fermenting fungi for enhanced biofuel production.</title>
        <authorList>
            <person name="Wohlbach D.J."/>
            <person name="Kuo A."/>
            <person name="Sato T.K."/>
            <person name="Potts K.M."/>
            <person name="Salamov A.A."/>
            <person name="LaButti K.M."/>
            <person name="Sun H."/>
            <person name="Clum A."/>
            <person name="Pangilinan J.L."/>
            <person name="Lindquist E.A."/>
            <person name="Lucas S."/>
            <person name="Lapidus A."/>
            <person name="Jin M."/>
            <person name="Gunawan C."/>
            <person name="Balan V."/>
            <person name="Dale B.E."/>
            <person name="Jeffries T.W."/>
            <person name="Zinkel R."/>
            <person name="Barry K.W."/>
            <person name="Grigoriev I.V."/>
            <person name="Gasch A.P."/>
        </authorList>
    </citation>
    <scope>NUCLEOTIDE SEQUENCE [LARGE SCALE GENOMIC DNA]</scope>
    <source>
        <strain evidence="10">ATCC 10573 / BCRC 21748 / CBS 615 / JCM 9827 / NBRC 10315 / NRRL Y-1498 / VKM Y-70</strain>
    </source>
</reference>
<dbReference type="eggNOG" id="ENOG502QZJZ">
    <property type="taxonomic scope" value="Eukaryota"/>
</dbReference>
<evidence type="ECO:0000313" key="10">
    <source>
        <dbReference type="Proteomes" id="UP000000707"/>
    </source>
</evidence>
<feature type="domain" description="Zn(2)-C6 fungal-type" evidence="8">
    <location>
        <begin position="17"/>
        <end position="47"/>
    </location>
</feature>
<dbReference type="Pfam" id="PF00172">
    <property type="entry name" value="Zn_clus"/>
    <property type="match status" value="1"/>
</dbReference>
<dbReference type="OrthoDB" id="2123952at2759"/>
<evidence type="ECO:0000256" key="3">
    <source>
        <dbReference type="ARBA" id="ARBA00023015"/>
    </source>
</evidence>
<dbReference type="InterPro" id="IPR001138">
    <property type="entry name" value="Zn2Cys6_DnaBD"/>
</dbReference>
<dbReference type="GO" id="GO:0008270">
    <property type="term" value="F:zinc ion binding"/>
    <property type="evidence" value="ECO:0007669"/>
    <property type="project" value="InterPro"/>
</dbReference>
<feature type="compositionally biased region" description="Basic and acidic residues" evidence="7">
    <location>
        <begin position="146"/>
        <end position="159"/>
    </location>
</feature>
<feature type="region of interest" description="Disordered" evidence="7">
    <location>
        <begin position="801"/>
        <end position="836"/>
    </location>
</feature>
<dbReference type="InterPro" id="IPR036864">
    <property type="entry name" value="Zn2-C6_fun-type_DNA-bd_sf"/>
</dbReference>